<accession>A0A1H8WUD6</accession>
<keyword evidence="1" id="KW-0732">Signal</keyword>
<name>A0A1H8WUD6_9FIRM</name>
<evidence type="ECO:0000313" key="3">
    <source>
        <dbReference type="Proteomes" id="UP000198847"/>
    </source>
</evidence>
<dbReference type="OrthoDB" id="1667368at2"/>
<proteinExistence type="predicted"/>
<dbReference type="Proteomes" id="UP000198847">
    <property type="component" value="Unassembled WGS sequence"/>
</dbReference>
<dbReference type="Gene3D" id="3.40.50.10610">
    <property type="entry name" value="ABC-type transport auxiliary lipoprotein component"/>
    <property type="match status" value="1"/>
</dbReference>
<dbReference type="EMBL" id="FODY01000018">
    <property type="protein sequence ID" value="SEP31093.1"/>
    <property type="molecule type" value="Genomic_DNA"/>
</dbReference>
<feature type="signal peptide" evidence="1">
    <location>
        <begin position="1"/>
        <end position="23"/>
    </location>
</feature>
<protein>
    <submittedName>
        <fullName evidence="2">Uncharacterized protein</fullName>
    </submittedName>
</protein>
<sequence length="192" mass="21630">MKKIVLLTVFCLLALVMGNTVLAQETPDSQKVYNIAIVPYFNSTEEKAGYVEEIVNGKYTEQYSNQNFHRIPSVEVQKVLNEAGYDVSNMELPDKDVLAAVAKQTNADYVIAMEISELITTRHLSYFQNKVVTKTKLRYKFYNAGQDKVTSFQVTGLSENKAVLGYTGFKDPITKALNQAMDDANQKVMTYL</sequence>
<gene>
    <name evidence="2" type="ORF">SAMN04490178_11810</name>
</gene>
<evidence type="ECO:0000256" key="1">
    <source>
        <dbReference type="SAM" id="SignalP"/>
    </source>
</evidence>
<reference evidence="2 3" key="1">
    <citation type="submission" date="2016-10" db="EMBL/GenBank/DDBJ databases">
        <authorList>
            <person name="de Groot N.N."/>
        </authorList>
    </citation>
    <scope>NUCLEOTIDE SEQUENCE [LARGE SCALE GENOMIC DNA]</scope>
    <source>
        <strain evidence="2 3">DSM 13305</strain>
    </source>
</reference>
<keyword evidence="3" id="KW-1185">Reference proteome</keyword>
<evidence type="ECO:0000313" key="2">
    <source>
        <dbReference type="EMBL" id="SEP31093.1"/>
    </source>
</evidence>
<dbReference type="AlphaFoldDB" id="A0A1H8WUD6"/>
<organism evidence="2 3">
    <name type="scientific">Propionispora vibrioides</name>
    <dbReference type="NCBI Taxonomy" id="112903"/>
    <lineage>
        <taxon>Bacteria</taxon>
        <taxon>Bacillati</taxon>
        <taxon>Bacillota</taxon>
        <taxon>Negativicutes</taxon>
        <taxon>Selenomonadales</taxon>
        <taxon>Sporomusaceae</taxon>
        <taxon>Propionispora</taxon>
    </lineage>
</organism>
<feature type="chain" id="PRO_5011463238" evidence="1">
    <location>
        <begin position="24"/>
        <end position="192"/>
    </location>
</feature>
<dbReference type="RefSeq" id="WP_091748638.1">
    <property type="nucleotide sequence ID" value="NZ_FODY01000018.1"/>
</dbReference>
<dbReference type="STRING" id="112903.SAMN04490178_11810"/>